<keyword evidence="5" id="KW-0540">Nuclease</keyword>
<dbReference type="Proteomes" id="UP001527925">
    <property type="component" value="Unassembled WGS sequence"/>
</dbReference>
<proteinExistence type="inferred from homology"/>
<gene>
    <name evidence="12" type="primary">REX4</name>
    <name evidence="12" type="ORF">HK105_200583</name>
</gene>
<dbReference type="InterPro" id="IPR012337">
    <property type="entry name" value="RNaseH-like_sf"/>
</dbReference>
<evidence type="ECO:0000256" key="5">
    <source>
        <dbReference type="ARBA" id="ARBA00022722"/>
    </source>
</evidence>
<feature type="compositionally biased region" description="Low complexity" evidence="10">
    <location>
        <begin position="59"/>
        <end position="76"/>
    </location>
</feature>
<feature type="region of interest" description="Disordered" evidence="10">
    <location>
        <begin position="1"/>
        <end position="80"/>
    </location>
</feature>
<evidence type="ECO:0000256" key="8">
    <source>
        <dbReference type="ARBA" id="ARBA00023242"/>
    </source>
</evidence>
<name>A0ABR4NJQ2_9FUNG</name>
<comment type="subcellular location">
    <subcellularLocation>
        <location evidence="1">Nucleus</location>
    </subcellularLocation>
</comment>
<dbReference type="SUPFAM" id="SSF53098">
    <property type="entry name" value="Ribonuclease H-like"/>
    <property type="match status" value="1"/>
</dbReference>
<dbReference type="InterPro" id="IPR037431">
    <property type="entry name" value="REX4_DEDDh_dom"/>
</dbReference>
<evidence type="ECO:0000256" key="1">
    <source>
        <dbReference type="ARBA" id="ARBA00004123"/>
    </source>
</evidence>
<feature type="compositionally biased region" description="Low complexity" evidence="10">
    <location>
        <begin position="22"/>
        <end position="46"/>
    </location>
</feature>
<dbReference type="InterPro" id="IPR013520">
    <property type="entry name" value="Ribonucl_H"/>
</dbReference>
<evidence type="ECO:0000256" key="2">
    <source>
        <dbReference type="ARBA" id="ARBA00010489"/>
    </source>
</evidence>
<comment type="caution">
    <text evidence="12">The sequence shown here is derived from an EMBL/GenBank/DDBJ whole genome shotgun (WGS) entry which is preliminary data.</text>
</comment>
<reference evidence="12 13" key="1">
    <citation type="submission" date="2023-09" db="EMBL/GenBank/DDBJ databases">
        <title>Pangenome analysis of Batrachochytrium dendrobatidis and related Chytrids.</title>
        <authorList>
            <person name="Yacoub M.N."/>
            <person name="Stajich J.E."/>
            <person name="James T.Y."/>
        </authorList>
    </citation>
    <scope>NUCLEOTIDE SEQUENCE [LARGE SCALE GENOMIC DNA]</scope>
    <source>
        <strain evidence="12 13">JEL0888</strain>
    </source>
</reference>
<dbReference type="CDD" id="cd06144">
    <property type="entry name" value="REX4_like"/>
    <property type="match status" value="1"/>
</dbReference>
<protein>
    <recommendedName>
        <fullName evidence="3">RNA exonuclease 4</fullName>
    </recommendedName>
</protein>
<dbReference type="GO" id="GO:0004527">
    <property type="term" value="F:exonuclease activity"/>
    <property type="evidence" value="ECO:0007669"/>
    <property type="project" value="UniProtKB-KW"/>
</dbReference>
<feature type="compositionally biased region" description="Polar residues" evidence="10">
    <location>
        <begin position="1"/>
        <end position="10"/>
    </location>
</feature>
<dbReference type="Gene3D" id="3.30.420.10">
    <property type="entry name" value="Ribonuclease H-like superfamily/Ribonuclease H"/>
    <property type="match status" value="1"/>
</dbReference>
<keyword evidence="7 12" id="KW-0269">Exonuclease</keyword>
<evidence type="ECO:0000256" key="7">
    <source>
        <dbReference type="ARBA" id="ARBA00022839"/>
    </source>
</evidence>
<comment type="function">
    <text evidence="9">Exoribonuclease involved in ribosome biosynthesis. Involved in the processing of ITS1, the internal transcribed spacer localized between the 18S and 5.8S rRNAs.</text>
</comment>
<evidence type="ECO:0000313" key="13">
    <source>
        <dbReference type="Proteomes" id="UP001527925"/>
    </source>
</evidence>
<feature type="domain" description="Exonuclease" evidence="11">
    <location>
        <begin position="168"/>
        <end position="330"/>
    </location>
</feature>
<evidence type="ECO:0000313" key="12">
    <source>
        <dbReference type="EMBL" id="KAL2919669.1"/>
    </source>
</evidence>
<accession>A0ABR4NJQ2</accession>
<dbReference type="EMBL" id="JADGIZ020000002">
    <property type="protein sequence ID" value="KAL2919669.1"/>
    <property type="molecule type" value="Genomic_DNA"/>
</dbReference>
<evidence type="ECO:0000256" key="9">
    <source>
        <dbReference type="ARBA" id="ARBA00025599"/>
    </source>
</evidence>
<dbReference type="InterPro" id="IPR047021">
    <property type="entry name" value="REXO1/3/4-like"/>
</dbReference>
<comment type="similarity">
    <text evidence="2">Belongs to the REXO4 family.</text>
</comment>
<feature type="region of interest" description="Disordered" evidence="10">
    <location>
        <begin position="108"/>
        <end position="145"/>
    </location>
</feature>
<sequence>MASGLSSNWKSLAKTLGKKPAKSSSSRQRPSAPAPGEAPADDGSAAQAKRHRTEDTQDSSTAAPAGSGQPSAASPAHDSLASDTPAAIVSTVKRDLGILESLLTAKSSFLSPPSDDEDTDNVASSGAGVANPARKRKRATESAAAIPPLQSETKYAKAAKPLRVLIGKYVAMDCEMVGVGAEGTQSALARVSIVNFHGHLILDAYVTVDEPITDFRTHVSGIRAETLRRLGRPFKDVQKEVADIIKDRILVGHALKNDLGALLLSHPLRLLRDTSSFKPLRHPKTGKAQALRKLAQEHLGLEIQTGEHSPVEDARAAMRLYQKFRKDWESTVQRRERRNAEERLIKAT</sequence>
<keyword evidence="13" id="KW-1185">Reference proteome</keyword>
<dbReference type="InterPro" id="IPR036397">
    <property type="entry name" value="RNaseH_sf"/>
</dbReference>
<evidence type="ECO:0000256" key="3">
    <source>
        <dbReference type="ARBA" id="ARBA00016937"/>
    </source>
</evidence>
<organism evidence="12 13">
    <name type="scientific">Polyrhizophydium stewartii</name>
    <dbReference type="NCBI Taxonomy" id="2732419"/>
    <lineage>
        <taxon>Eukaryota</taxon>
        <taxon>Fungi</taxon>
        <taxon>Fungi incertae sedis</taxon>
        <taxon>Chytridiomycota</taxon>
        <taxon>Chytridiomycota incertae sedis</taxon>
        <taxon>Chytridiomycetes</taxon>
        <taxon>Rhizophydiales</taxon>
        <taxon>Rhizophydiales incertae sedis</taxon>
        <taxon>Polyrhizophydium</taxon>
    </lineage>
</organism>
<dbReference type="SMART" id="SM00479">
    <property type="entry name" value="EXOIII"/>
    <property type="match status" value="1"/>
</dbReference>
<evidence type="ECO:0000256" key="10">
    <source>
        <dbReference type="SAM" id="MobiDB-lite"/>
    </source>
</evidence>
<dbReference type="PANTHER" id="PTHR12801">
    <property type="entry name" value="RNA EXONUCLEASE REXO1 / RECO3 FAMILY MEMBER-RELATED"/>
    <property type="match status" value="1"/>
</dbReference>
<keyword evidence="4" id="KW-0698">rRNA processing</keyword>
<evidence type="ECO:0000259" key="11">
    <source>
        <dbReference type="SMART" id="SM00479"/>
    </source>
</evidence>
<evidence type="ECO:0000256" key="6">
    <source>
        <dbReference type="ARBA" id="ARBA00022801"/>
    </source>
</evidence>
<evidence type="ECO:0000256" key="4">
    <source>
        <dbReference type="ARBA" id="ARBA00022552"/>
    </source>
</evidence>
<dbReference type="Pfam" id="PF00929">
    <property type="entry name" value="RNase_T"/>
    <property type="match status" value="1"/>
</dbReference>
<keyword evidence="6" id="KW-0378">Hydrolase</keyword>
<keyword evidence="8" id="KW-0539">Nucleus</keyword>
<dbReference type="PANTHER" id="PTHR12801:SF45">
    <property type="entry name" value="RNA EXONUCLEASE 4"/>
    <property type="match status" value="1"/>
</dbReference>